<dbReference type="EMBL" id="MU005602">
    <property type="protein sequence ID" value="KAF2679574.1"/>
    <property type="molecule type" value="Genomic_DNA"/>
</dbReference>
<reference evidence="2" key="1">
    <citation type="journal article" date="2020" name="Stud. Mycol.">
        <title>101 Dothideomycetes genomes: a test case for predicting lifestyles and emergence of pathogens.</title>
        <authorList>
            <person name="Haridas S."/>
            <person name="Albert R."/>
            <person name="Binder M."/>
            <person name="Bloem J."/>
            <person name="Labutti K."/>
            <person name="Salamov A."/>
            <person name="Andreopoulos B."/>
            <person name="Baker S."/>
            <person name="Barry K."/>
            <person name="Bills G."/>
            <person name="Bluhm B."/>
            <person name="Cannon C."/>
            <person name="Castanera R."/>
            <person name="Culley D."/>
            <person name="Daum C."/>
            <person name="Ezra D."/>
            <person name="Gonzalez J."/>
            <person name="Henrissat B."/>
            <person name="Kuo A."/>
            <person name="Liang C."/>
            <person name="Lipzen A."/>
            <person name="Lutzoni F."/>
            <person name="Magnuson J."/>
            <person name="Mondo S."/>
            <person name="Nolan M."/>
            <person name="Ohm R."/>
            <person name="Pangilinan J."/>
            <person name="Park H.-J."/>
            <person name="Ramirez L."/>
            <person name="Alfaro M."/>
            <person name="Sun H."/>
            <person name="Tritt A."/>
            <person name="Yoshinaga Y."/>
            <person name="Zwiers L.-H."/>
            <person name="Turgeon B."/>
            <person name="Goodwin S."/>
            <person name="Spatafora J."/>
            <person name="Crous P."/>
            <person name="Grigoriev I."/>
        </authorList>
    </citation>
    <scope>NUCLEOTIDE SEQUENCE</scope>
    <source>
        <strain evidence="2">CBS 122367</strain>
    </source>
</reference>
<feature type="region of interest" description="Disordered" evidence="1">
    <location>
        <begin position="411"/>
        <end position="444"/>
    </location>
</feature>
<feature type="region of interest" description="Disordered" evidence="1">
    <location>
        <begin position="572"/>
        <end position="594"/>
    </location>
</feature>
<organism evidence="2 3">
    <name type="scientific">Lentithecium fluviatile CBS 122367</name>
    <dbReference type="NCBI Taxonomy" id="1168545"/>
    <lineage>
        <taxon>Eukaryota</taxon>
        <taxon>Fungi</taxon>
        <taxon>Dikarya</taxon>
        <taxon>Ascomycota</taxon>
        <taxon>Pezizomycotina</taxon>
        <taxon>Dothideomycetes</taxon>
        <taxon>Pleosporomycetidae</taxon>
        <taxon>Pleosporales</taxon>
        <taxon>Massarineae</taxon>
        <taxon>Lentitheciaceae</taxon>
        <taxon>Lentithecium</taxon>
    </lineage>
</organism>
<feature type="compositionally biased region" description="Basic and acidic residues" evidence="1">
    <location>
        <begin position="8"/>
        <end position="20"/>
    </location>
</feature>
<evidence type="ECO:0000256" key="1">
    <source>
        <dbReference type="SAM" id="MobiDB-lite"/>
    </source>
</evidence>
<evidence type="ECO:0000313" key="3">
    <source>
        <dbReference type="Proteomes" id="UP000799291"/>
    </source>
</evidence>
<dbReference type="AlphaFoldDB" id="A0A6G1IMV0"/>
<sequence>MHSMALGIKDHEHIDKEKYEPVTGLPCPKSYQDSRRSTRHVPAVETFSSRDQTQRRDRNGCCIKRWTLGICPFGPTAYVQSSSLRSLFNRRREHTTDHDVPLEPQSKYISPVSPEISKLALAFVNILNTSQVSGFFAWFLHFDAVEPPESFAAWYAHIDTMEMRGWIALGLYLSETIVLGIDTVVLDSICDRLGLRRRTMHNCIVQLNTAKSKLSYKTGVDRVEFVQARLHDLHLVAKRITLTRGSIFEYWRIEAEKRLRGYLTEVIGKRIEHHKMGVPLMRQMDCTQISKDIQAALHLNYLYEAMHEERQLPLVRYGLFPDSPKALTPPESTHGEDRVVPVVWNSFVATECQLERSFSLTKTRSENTYFRDENEQLRRNNEALIDSNEQLVRKIAALGRIEPTLFTRPDWNPFVGDSTESPSRRHSSLLQVPRQRQRPRSLSEGAAQDYSAMLVQKLNVALVATANLTLLSSNPIDATTLDLSAKLKRGHTTAAAYPTPRSSIRPAPELPLSARYQDVFAALDEKPLPALSLLHPGTGEPLTLLPPPCPAFRLPRMASGIELQTPDTRTLAGGEMRRRSTRGPPATPITPNARNSTRRSMLMSEASFTAPSQNNPYSMLATPDTSTLALCSNWNARSDASRYTTESIPPVPLLPGPYNSLVGYYAQSINQNSIQRPITSYAGAPSPLVMVKGRMESMARRQDC</sequence>
<protein>
    <submittedName>
        <fullName evidence="2">Uncharacterized protein</fullName>
    </submittedName>
</protein>
<keyword evidence="3" id="KW-1185">Reference proteome</keyword>
<name>A0A6G1IMV0_9PLEO</name>
<feature type="region of interest" description="Disordered" evidence="1">
    <location>
        <begin position="1"/>
        <end position="52"/>
    </location>
</feature>
<accession>A0A6G1IMV0</accession>
<proteinExistence type="predicted"/>
<dbReference type="Proteomes" id="UP000799291">
    <property type="component" value="Unassembled WGS sequence"/>
</dbReference>
<gene>
    <name evidence="2" type="ORF">K458DRAFT_393703</name>
</gene>
<evidence type="ECO:0000313" key="2">
    <source>
        <dbReference type="EMBL" id="KAF2679574.1"/>
    </source>
</evidence>
<dbReference type="OrthoDB" id="3792038at2759"/>